<evidence type="ECO:0000313" key="8">
    <source>
        <dbReference type="EMBL" id="KAG2220309.1"/>
    </source>
</evidence>
<reference evidence="8 9" key="1">
    <citation type="submission" date="2020-12" db="EMBL/GenBank/DDBJ databases">
        <title>Metabolic potential, ecology and presence of endohyphal bacteria is reflected in genomic diversity of Mucoromycotina.</title>
        <authorList>
            <person name="Muszewska A."/>
            <person name="Okrasinska A."/>
            <person name="Steczkiewicz K."/>
            <person name="Drgas O."/>
            <person name="Orlowska M."/>
            <person name="Perlinska-Lenart U."/>
            <person name="Aleksandrzak-Piekarczyk T."/>
            <person name="Szatraj K."/>
            <person name="Zielenkiewicz U."/>
            <person name="Pilsyk S."/>
            <person name="Malc E."/>
            <person name="Mieczkowski P."/>
            <person name="Kruszewska J.S."/>
            <person name="Biernat P."/>
            <person name="Pawlowska J."/>
        </authorList>
    </citation>
    <scope>NUCLEOTIDE SEQUENCE [LARGE SCALE GENOMIC DNA]</scope>
    <source>
        <strain evidence="8 9">CBS 142.35</strain>
    </source>
</reference>
<comment type="subcellular location">
    <subcellularLocation>
        <location evidence="2">Cytoplasm</location>
    </subcellularLocation>
</comment>
<dbReference type="InterPro" id="IPR006571">
    <property type="entry name" value="TLDc_dom"/>
</dbReference>
<dbReference type="EMBL" id="JAEPRB010000145">
    <property type="protein sequence ID" value="KAG2220309.1"/>
    <property type="molecule type" value="Genomic_DNA"/>
</dbReference>
<proteinExistence type="inferred from homology"/>
<dbReference type="OrthoDB" id="289228at2759"/>
<feature type="region of interest" description="Disordered" evidence="6">
    <location>
        <begin position="1"/>
        <end position="31"/>
    </location>
</feature>
<dbReference type="AlphaFoldDB" id="A0A8H7S0A7"/>
<organism evidence="8 9">
    <name type="scientific">Circinella minor</name>
    <dbReference type="NCBI Taxonomy" id="1195481"/>
    <lineage>
        <taxon>Eukaryota</taxon>
        <taxon>Fungi</taxon>
        <taxon>Fungi incertae sedis</taxon>
        <taxon>Mucoromycota</taxon>
        <taxon>Mucoromycotina</taxon>
        <taxon>Mucoromycetes</taxon>
        <taxon>Mucorales</taxon>
        <taxon>Lichtheimiaceae</taxon>
        <taxon>Circinella</taxon>
    </lineage>
</organism>
<accession>A0A8H7S0A7</accession>
<dbReference type="PANTHER" id="PTHR23354">
    <property type="entry name" value="NUCLEOLAR PROTEIN 7/ESTROGEN RECEPTOR COACTIVATOR-RELATED"/>
    <property type="match status" value="1"/>
</dbReference>
<dbReference type="GO" id="GO:0005634">
    <property type="term" value="C:nucleus"/>
    <property type="evidence" value="ECO:0007669"/>
    <property type="project" value="TreeGrafter"/>
</dbReference>
<evidence type="ECO:0000256" key="5">
    <source>
        <dbReference type="ARBA" id="ARBA00022490"/>
    </source>
</evidence>
<evidence type="ECO:0000256" key="4">
    <source>
        <dbReference type="ARBA" id="ARBA00015163"/>
    </source>
</evidence>
<evidence type="ECO:0000313" key="9">
    <source>
        <dbReference type="Proteomes" id="UP000646827"/>
    </source>
</evidence>
<sequence length="602" mass="68970">MGQQHSKSGNENSDKNNNSNNQNLKVENTSTLSLGKQSTTECSSLGERSNATLLKFKRKLKRIEHYSLHQVFDELKTEYPDHFECIEAKKFLEHLNLPPSVEQGGILLFKSFSYLGSYPNCSSAVPLTFDAFLTAFVLLTGKMDDEDSPDSLFEDMFFESLASIHSSTKTLSIQQDDDEEHQPNEIQQTNDDNSDDDGGGGGNTRKSKGLSLADLGVSFDDLDFTQDISKNTDQEDNDDSDSAMMLCHDVINLFTLILYIVELEKQEQEEENVNNIKCLEQMARTVVNSIQPTKDSQISQPQFFAWKRRNAPYLFKTIQCFIYGKFALSGQSSVTTVSDIILPEDSVSLPDTSDILTIPYCAMLCWFLPDVARRVKQWPRLYSANEDGFAMNRFERNVFRYPGPTLLMIQAEEIKDHKTVVFGVYISEPWKQSSKFYWGSNECFVFELWPTFQVYRASGRNNQYVYYHDDFGMAFGGTSKSSIPPKKTFQQEHGLDVRSQFLLMLDNTLQQGVYAQERYPPLPTFENPTQTSFHTKFETINIEVFGLGSEKARRVQEREWDFEKKEALRRAGLQFRQADGNQVDRELLRMAGIIDDDNRQER</sequence>
<evidence type="ECO:0000259" key="7">
    <source>
        <dbReference type="PROSITE" id="PS51886"/>
    </source>
</evidence>
<evidence type="ECO:0000256" key="6">
    <source>
        <dbReference type="SAM" id="MobiDB-lite"/>
    </source>
</evidence>
<protein>
    <recommendedName>
        <fullName evidence="4">Restriction of telomere capping protein 5</fullName>
    </recommendedName>
</protein>
<gene>
    <name evidence="8" type="ORF">INT45_009942</name>
</gene>
<keyword evidence="5" id="KW-0963">Cytoplasm</keyword>
<dbReference type="SMART" id="SM00584">
    <property type="entry name" value="TLDc"/>
    <property type="match status" value="1"/>
</dbReference>
<comment type="similarity">
    <text evidence="3">Belongs to the RTC5 family.</text>
</comment>
<name>A0A8H7S0A7_9FUNG</name>
<comment type="caution">
    <text evidence="8">The sequence shown here is derived from an EMBL/GenBank/DDBJ whole genome shotgun (WGS) entry which is preliminary data.</text>
</comment>
<dbReference type="Proteomes" id="UP000646827">
    <property type="component" value="Unassembled WGS sequence"/>
</dbReference>
<feature type="domain" description="TLDc" evidence="7">
    <location>
        <begin position="354"/>
        <end position="548"/>
    </location>
</feature>
<dbReference type="PANTHER" id="PTHR23354:SF130">
    <property type="entry name" value="RESTRICTION OF TELOMERE CAPPING PROTEIN 5"/>
    <property type="match status" value="1"/>
</dbReference>
<feature type="compositionally biased region" description="Low complexity" evidence="6">
    <location>
        <begin position="1"/>
        <end position="28"/>
    </location>
</feature>
<dbReference type="Pfam" id="PF07534">
    <property type="entry name" value="TLD"/>
    <property type="match status" value="1"/>
</dbReference>
<comment type="function">
    <text evidence="1">May be involved in a process influencing telomere capping.</text>
</comment>
<keyword evidence="9" id="KW-1185">Reference proteome</keyword>
<evidence type="ECO:0000256" key="1">
    <source>
        <dbReference type="ARBA" id="ARBA00002738"/>
    </source>
</evidence>
<dbReference type="GO" id="GO:0005737">
    <property type="term" value="C:cytoplasm"/>
    <property type="evidence" value="ECO:0007669"/>
    <property type="project" value="UniProtKB-SubCell"/>
</dbReference>
<evidence type="ECO:0000256" key="3">
    <source>
        <dbReference type="ARBA" id="ARBA00006731"/>
    </source>
</evidence>
<evidence type="ECO:0000256" key="2">
    <source>
        <dbReference type="ARBA" id="ARBA00004496"/>
    </source>
</evidence>
<dbReference type="GO" id="GO:0006979">
    <property type="term" value="P:response to oxidative stress"/>
    <property type="evidence" value="ECO:0007669"/>
    <property type="project" value="TreeGrafter"/>
</dbReference>
<dbReference type="PROSITE" id="PS51886">
    <property type="entry name" value="TLDC"/>
    <property type="match status" value="1"/>
</dbReference>
<feature type="region of interest" description="Disordered" evidence="6">
    <location>
        <begin position="169"/>
        <end position="209"/>
    </location>
</feature>